<protein>
    <submittedName>
        <fullName evidence="1">Uncharacterized protein</fullName>
    </submittedName>
</protein>
<dbReference type="InParanoid" id="A0A3P7DMV1"/>
<organism evidence="1 2">
    <name type="scientific">Wuchereria bancrofti</name>
    <dbReference type="NCBI Taxonomy" id="6293"/>
    <lineage>
        <taxon>Eukaryota</taxon>
        <taxon>Metazoa</taxon>
        <taxon>Ecdysozoa</taxon>
        <taxon>Nematoda</taxon>
        <taxon>Chromadorea</taxon>
        <taxon>Rhabditida</taxon>
        <taxon>Spirurina</taxon>
        <taxon>Spiruromorpha</taxon>
        <taxon>Filarioidea</taxon>
        <taxon>Onchocercidae</taxon>
        <taxon>Wuchereria</taxon>
    </lineage>
</organism>
<sequence length="1065" mass="116036">MNILVTVLGKVGSEWKIWTLDDNGRIEMPLDSEHCETYPIGISVDVSSILPVKIDNEDSMERPPCPTVLVLSSRGILLAFNALSSRAEHQSINTQPESIPSVIYGKISERADVKQNEYSCIGSPDTICQDIPILTDSLGSAISSESTCIPKQNELQGQAKINSLQFAKATVLSKLHQSLPCTNIEDSTVSQQQIREHLQHQRINLGTDLIRQLREDFRKKLLIFDEQFFELCERNDWLQILQKNSAKQLELNTGINLADEMLELEKIRAVVASWLDALENQVKESMCSVEEQLGIANSVDRELFDNKWVLDFNNMHRLDKLVETLTKLEQKIANVEDVLTEIPICNAKNRSLLTLNIDQEQQIAVTAKNICKRMVSRRKILCELQQRVTSLSTRLKPLKKDGVNKFSTSTKSLSNSLFNYKTYCGELAARTAVVTVEQQRELLKFLALRGPVKQSEAKIVVFDSHEALDCVSNSTITAIENRLLEAALMPIKTPTKLVMDIGTQSSDYLLSKEAKSSTHMITSIPTTSAGYMSDGANKSLAVQAESYLGFILRFQSNQFQKLTESAVNLSITSSSFVNLSSSTTLPATSSCFSTEAVMKQLPTGESFTKIPETVTLNEEHPGDVTFSFKNLDTPSTATNDVSSRGTAFCTVNTANTSDYVSFVFFSLGVFICDMYIRRNSTVAQKIFSMKSKENETTSVGPVTTSESLTNIFATIASSSTTATATDRTSTKNTNNEMTVANSSALRTTSKISDSKTNISFTFKLPTAENQQTASAVNDSVNGGNTSTTVELQPKDLDAIGSNVLNDLVSDLLNCTKLKNFSDDGIISLFLQKKKKVSETLELKEFFFSDLESAASSVNTTQNIFGSGLKFLSSAQPQTASVFRNASSANKGSSVFDANGPATSGGGGLFSRMQQSNAASSTSFSFGSAANSHSSSSLFGTRPATTSTTFGGAPSFDSKPVFGSPSLVVSAFGQQRPQHVISATTAFSNFAKTSTVGSASQQQQSSVSVFGGSGFGALTQQPQKSSIFGGGLNSSVTNRFFIYITVIVFSSLRLKTRNSIKQLLNF</sequence>
<gene>
    <name evidence="1" type="ORF">WBA_LOCUS4617</name>
</gene>
<name>A0A3P7DMV1_WUCBA</name>
<dbReference type="OMA" id="NTTQNIF"/>
<reference evidence="1 2" key="1">
    <citation type="submission" date="2018-11" db="EMBL/GenBank/DDBJ databases">
        <authorList>
            <consortium name="Pathogen Informatics"/>
        </authorList>
    </citation>
    <scope>NUCLEOTIDE SEQUENCE [LARGE SCALE GENOMIC DNA]</scope>
</reference>
<dbReference type="InterPro" id="IPR015943">
    <property type="entry name" value="WD40/YVTN_repeat-like_dom_sf"/>
</dbReference>
<dbReference type="Gene3D" id="2.130.10.10">
    <property type="entry name" value="YVTN repeat-like/Quinoprotein amine dehydrogenase"/>
    <property type="match status" value="1"/>
</dbReference>
<accession>A0A3P7DMV1</accession>
<evidence type="ECO:0000313" key="2">
    <source>
        <dbReference type="Proteomes" id="UP000270924"/>
    </source>
</evidence>
<dbReference type="AlphaFoldDB" id="A0A3P7DMV1"/>
<evidence type="ECO:0000313" key="1">
    <source>
        <dbReference type="EMBL" id="VDM11231.1"/>
    </source>
</evidence>
<dbReference type="Proteomes" id="UP000270924">
    <property type="component" value="Unassembled WGS sequence"/>
</dbReference>
<keyword evidence="2" id="KW-1185">Reference proteome</keyword>
<proteinExistence type="predicted"/>
<dbReference type="EMBL" id="UYWW01001974">
    <property type="protein sequence ID" value="VDM11231.1"/>
    <property type="molecule type" value="Genomic_DNA"/>
</dbReference>
<dbReference type="OrthoDB" id="248320at2759"/>